<evidence type="ECO:0000313" key="2">
    <source>
        <dbReference type="Proteomes" id="UP000828941"/>
    </source>
</evidence>
<sequence>MKRRQFYFFEPEKDAEDPSDDACLVCADGGKLTCCGKCPNTVHSFCMEMEMDTVGDWLCPYCVCKYCGLRGDDIQSEHLINCPQCDKKFHRACLIEEKEKEGVNLNCWKSYCEQSCRKIHEKLESLVGVRNKLDDRYCWQIIRTTNDNNNDKLHHKMECNAKVALAWNLIDESFESITDRLTGIDVIQRVMYSCGSNLTRTNFRRFYTFIIEKEKEDEIICAACIRVHGRRIAEMPFITTAENYRRQGICGMLLAVIESILCSLKVEKLILPAVMEVQAMWKKYGFTELESELTREITCYNILTFPGLVRLHKDLRQHITGARDYGNNHNDGPQRPFLDLNVEPPPEDDI</sequence>
<comment type="caution">
    <text evidence="1">The sequence shown here is derived from an EMBL/GenBank/DDBJ whole genome shotgun (WGS) entry which is preliminary data.</text>
</comment>
<name>A0ACB9MXA4_BAUVA</name>
<reference evidence="1 2" key="1">
    <citation type="journal article" date="2022" name="DNA Res.">
        <title>Chromosomal-level genome assembly of the orchid tree Bauhinia variegata (Leguminosae; Cercidoideae) supports the allotetraploid origin hypothesis of Bauhinia.</title>
        <authorList>
            <person name="Zhong Y."/>
            <person name="Chen Y."/>
            <person name="Zheng D."/>
            <person name="Pang J."/>
            <person name="Liu Y."/>
            <person name="Luo S."/>
            <person name="Meng S."/>
            <person name="Qian L."/>
            <person name="Wei D."/>
            <person name="Dai S."/>
            <person name="Zhou R."/>
        </authorList>
    </citation>
    <scope>NUCLEOTIDE SEQUENCE [LARGE SCALE GENOMIC DNA]</scope>
    <source>
        <strain evidence="1">BV-YZ2020</strain>
    </source>
</reference>
<accession>A0ACB9MXA4</accession>
<dbReference type="EMBL" id="CM039433">
    <property type="protein sequence ID" value="KAI4327170.1"/>
    <property type="molecule type" value="Genomic_DNA"/>
</dbReference>
<organism evidence="1 2">
    <name type="scientific">Bauhinia variegata</name>
    <name type="common">Purple orchid tree</name>
    <name type="synonym">Phanera variegata</name>
    <dbReference type="NCBI Taxonomy" id="167791"/>
    <lineage>
        <taxon>Eukaryota</taxon>
        <taxon>Viridiplantae</taxon>
        <taxon>Streptophyta</taxon>
        <taxon>Embryophyta</taxon>
        <taxon>Tracheophyta</taxon>
        <taxon>Spermatophyta</taxon>
        <taxon>Magnoliopsida</taxon>
        <taxon>eudicotyledons</taxon>
        <taxon>Gunneridae</taxon>
        <taxon>Pentapetalae</taxon>
        <taxon>rosids</taxon>
        <taxon>fabids</taxon>
        <taxon>Fabales</taxon>
        <taxon>Fabaceae</taxon>
        <taxon>Cercidoideae</taxon>
        <taxon>Cercideae</taxon>
        <taxon>Bauhiniinae</taxon>
        <taxon>Bauhinia</taxon>
    </lineage>
</organism>
<dbReference type="Proteomes" id="UP000828941">
    <property type="component" value="Chromosome 8"/>
</dbReference>
<protein>
    <submittedName>
        <fullName evidence="1">Uncharacterized protein</fullName>
    </submittedName>
</protein>
<evidence type="ECO:0000313" key="1">
    <source>
        <dbReference type="EMBL" id="KAI4327170.1"/>
    </source>
</evidence>
<keyword evidence="2" id="KW-1185">Reference proteome</keyword>
<proteinExistence type="predicted"/>
<gene>
    <name evidence="1" type="ORF">L6164_019662</name>
</gene>